<organism evidence="1 2">
    <name type="scientific">Fructobacillus fructosus</name>
    <dbReference type="NCBI Taxonomy" id="1631"/>
    <lineage>
        <taxon>Bacteria</taxon>
        <taxon>Bacillati</taxon>
        <taxon>Bacillota</taxon>
        <taxon>Bacilli</taxon>
        <taxon>Lactobacillales</taxon>
        <taxon>Lactobacillaceae</taxon>
        <taxon>Fructobacillus</taxon>
    </lineage>
</organism>
<sequence>MRIDANGTQGAALRAQNIDLDLIERVQNPVGTAFHTDYFTDGNTTSAILNVYDFPKSKQAQGWFRQVVTQNNAIVQLKIGTEKRVKVQKALQSNQNGLRDKVNSDLTSPAALTDAVADLEINQQDLDDLLNGHEVYKRLYIRLIISDLDYDRLRKRIKNIQDSLSNFRLKVYPSEQYNHFQQFFVPAMEIENRGIKDRGFPMKAYALAGSYPFNQTFVNHPRGAYMGLTRQQGEVMYDPSYNDGKTQLTAYNLIIGAERSGKSSWGKKNVVPLIVRGDTVWVFDRSNEWTRLVETYGGVHLTLDGSQNRVNLLEIQAAATLANGQVDVMQSFTLHKTKIRRYYATLKPDTPVEELNLLEDLLTNFYIDKKMWLPHPEDHLAELKIINLPAKDYPILDDFVTYLNGQLLQPDYSANKRAMIERVHSQFKYLVDNYGAMTNGPTTVPDLSEMPLIRFDTSGLSRLDTALYNAQYFTILSLMESYVVMNGQQQRARIERRELTGGEWHPGMATPKYFWWIQDEADDIFNAKHPMGVEFGDQMMAQHGKDFFGNFVIAPGLKNFVFSGQTQDSAGTRAAKSFVGRFNKKIIGRLSQQDTDSLRQVVSEQEITDSQLSTIQTLDRGNFLLDLVGKQSVLMEMDLNDYEQELFGGGL</sequence>
<evidence type="ECO:0000313" key="1">
    <source>
        <dbReference type="EMBL" id="CAK1251408.1"/>
    </source>
</evidence>
<reference evidence="1 2" key="1">
    <citation type="submission" date="2023-10" db="EMBL/GenBank/DDBJ databases">
        <authorList>
            <person name="Botero Cardona J."/>
        </authorList>
    </citation>
    <scope>NUCLEOTIDE SEQUENCE [LARGE SCALE GENOMIC DNA]</scope>
    <source>
        <strain evidence="1 2">R-54839</strain>
    </source>
</reference>
<accession>A0ABM9MZS0</accession>
<keyword evidence="2" id="KW-1185">Reference proteome</keyword>
<proteinExistence type="predicted"/>
<dbReference type="InterPro" id="IPR027417">
    <property type="entry name" value="P-loop_NTPase"/>
</dbReference>
<name>A0ABM9MZS0_9LACO</name>
<dbReference type="EMBL" id="CAUZLR010000010">
    <property type="protein sequence ID" value="CAK1251408.1"/>
    <property type="molecule type" value="Genomic_DNA"/>
</dbReference>
<evidence type="ECO:0000313" key="2">
    <source>
        <dbReference type="Proteomes" id="UP001314261"/>
    </source>
</evidence>
<dbReference type="RefSeq" id="WP_187753960.1">
    <property type="nucleotide sequence ID" value="NZ_CAUZLR010000010.1"/>
</dbReference>
<dbReference type="Gene3D" id="3.40.50.300">
    <property type="entry name" value="P-loop containing nucleotide triphosphate hydrolases"/>
    <property type="match status" value="2"/>
</dbReference>
<protein>
    <submittedName>
        <fullName evidence="1">Contains HAS-barrel and ATPase domains (HerA)</fullName>
    </submittedName>
</protein>
<comment type="caution">
    <text evidence="1">The sequence shown here is derived from an EMBL/GenBank/DDBJ whole genome shotgun (WGS) entry which is preliminary data.</text>
</comment>
<dbReference type="Proteomes" id="UP001314261">
    <property type="component" value="Unassembled WGS sequence"/>
</dbReference>
<gene>
    <name evidence="1" type="ORF">R54839_PPFHFPJH_01386</name>
</gene>
<dbReference type="SUPFAM" id="SSF52540">
    <property type="entry name" value="P-loop containing nucleoside triphosphate hydrolases"/>
    <property type="match status" value="1"/>
</dbReference>